<organism evidence="1 2">
    <name type="scientific">Bifidobacterium phasiani</name>
    <dbReference type="NCBI Taxonomy" id="2834431"/>
    <lineage>
        <taxon>Bacteria</taxon>
        <taxon>Bacillati</taxon>
        <taxon>Actinomycetota</taxon>
        <taxon>Actinomycetes</taxon>
        <taxon>Bifidobacteriales</taxon>
        <taxon>Bifidobacteriaceae</taxon>
        <taxon>Bifidobacterium</taxon>
    </lineage>
</organism>
<accession>A0ABS6W647</accession>
<dbReference type="Proteomes" id="UP000812844">
    <property type="component" value="Unassembled WGS sequence"/>
</dbReference>
<sequence>MTRRVNEILNPLFHGDKPYATSNSCTADAITHENGRRYIRAYDLSGGDPYVDFASLQHVAPGSYRFRCELYAQGGQGCLRIFQRNENASSYTRLYELYVNDGVTKLADTTLQLSGRGLLFRIVPVNTDSMVMLCRPLLELESTYDPELWYFDYSTMPRGLGGGLT</sequence>
<comment type="caution">
    <text evidence="1">The sequence shown here is derived from an EMBL/GenBank/DDBJ whole genome shotgun (WGS) entry which is preliminary data.</text>
</comment>
<evidence type="ECO:0000313" key="1">
    <source>
        <dbReference type="EMBL" id="MBW3081958.1"/>
    </source>
</evidence>
<reference evidence="1 2" key="1">
    <citation type="submission" date="2021-05" db="EMBL/GenBank/DDBJ databases">
        <title>Phylogenetic classification of ten novel species belonging to the genus Bifidobacterium comprising B. colchicus sp. nov., B. abeli sp. nov., B. bicoloris sp. nov., B. guerezis sp. nov., B. rosaliae sp. nov., B. santillanensis sp. nov., B. argentati sp. nov., B. amazzoni sp. nov., B. pluviali sp. nov., and B. pinnaculum sp. nov.</title>
        <authorList>
            <person name="Lugli G.A."/>
            <person name="Ruiz Garcia L."/>
            <person name="Margolles A."/>
            <person name="Ventura M."/>
        </authorList>
    </citation>
    <scope>NUCLEOTIDE SEQUENCE [LARGE SCALE GENOMIC DNA]</scope>
    <source>
        <strain evidence="1 2">6T3</strain>
    </source>
</reference>
<name>A0ABS6W647_9BIFI</name>
<dbReference type="EMBL" id="JAHBBD010000001">
    <property type="protein sequence ID" value="MBW3081958.1"/>
    <property type="molecule type" value="Genomic_DNA"/>
</dbReference>
<dbReference type="RefSeq" id="WP_219079633.1">
    <property type="nucleotide sequence ID" value="NZ_JAHBBD010000001.1"/>
</dbReference>
<protein>
    <submittedName>
        <fullName evidence="1">Uncharacterized protein</fullName>
    </submittedName>
</protein>
<proteinExistence type="predicted"/>
<keyword evidence="2" id="KW-1185">Reference proteome</keyword>
<gene>
    <name evidence="1" type="ORF">KIH73_00930</name>
</gene>
<evidence type="ECO:0000313" key="2">
    <source>
        <dbReference type="Proteomes" id="UP000812844"/>
    </source>
</evidence>